<evidence type="ECO:0000313" key="3">
    <source>
        <dbReference type="Proteomes" id="UP000020561"/>
    </source>
</evidence>
<name>X7XNZ5_MYCKA</name>
<organism evidence="2 3">
    <name type="scientific">Mycobacterium kansasii 662</name>
    <dbReference type="NCBI Taxonomy" id="1299326"/>
    <lineage>
        <taxon>Bacteria</taxon>
        <taxon>Bacillati</taxon>
        <taxon>Actinomycetota</taxon>
        <taxon>Actinomycetes</taxon>
        <taxon>Mycobacteriales</taxon>
        <taxon>Mycobacteriaceae</taxon>
        <taxon>Mycobacterium</taxon>
    </lineage>
</organism>
<dbReference type="Proteomes" id="UP000020561">
    <property type="component" value="Unassembled WGS sequence"/>
</dbReference>
<comment type="caution">
    <text evidence="2">The sequence shown here is derived from an EMBL/GenBank/DDBJ whole genome shotgun (WGS) entry which is preliminary data.</text>
</comment>
<evidence type="ECO:0000256" key="1">
    <source>
        <dbReference type="SAM" id="MobiDB-lite"/>
    </source>
</evidence>
<dbReference type="EMBL" id="JAOA01000043">
    <property type="protein sequence ID" value="ETZ96558.1"/>
    <property type="molecule type" value="Genomic_DNA"/>
</dbReference>
<evidence type="ECO:0000313" key="2">
    <source>
        <dbReference type="EMBL" id="ETZ96558.1"/>
    </source>
</evidence>
<protein>
    <submittedName>
        <fullName evidence="2">Uncharacterized protein</fullName>
    </submittedName>
</protein>
<gene>
    <name evidence="2" type="ORF">I545_6941</name>
</gene>
<accession>X7XNZ5</accession>
<sequence length="50" mass="5370">MLGTFAQATGPCLARRVNGPTPGRLSRRRPASLALTTFALGWSALSRRQT</sequence>
<dbReference type="AlphaFoldDB" id="X7XNZ5"/>
<proteinExistence type="predicted"/>
<reference evidence="2 3" key="1">
    <citation type="submission" date="2013-12" db="EMBL/GenBank/DDBJ databases">
        <authorList>
            <person name="Brown-Elliot B."/>
            <person name="Wallace R."/>
            <person name="Lenaerts A."/>
            <person name="Ordway D."/>
            <person name="DeGroote M.A."/>
            <person name="Parker T."/>
            <person name="Sizemore C."/>
            <person name="Tallon L.J."/>
            <person name="Sadzewicz L.K."/>
            <person name="Sengamalay N."/>
            <person name="Fraser C.M."/>
            <person name="Hine E."/>
            <person name="Shefchek K.A."/>
            <person name="Das S.P."/>
            <person name="Tettelin H."/>
        </authorList>
    </citation>
    <scope>NUCLEOTIDE SEQUENCE [LARGE SCALE GENOMIC DNA]</scope>
    <source>
        <strain evidence="2 3">662</strain>
    </source>
</reference>
<feature type="region of interest" description="Disordered" evidence="1">
    <location>
        <begin position="1"/>
        <end position="27"/>
    </location>
</feature>